<dbReference type="Gene3D" id="3.40.309.10">
    <property type="entry name" value="Aldehyde Dehydrogenase, Chain A, domain 2"/>
    <property type="match status" value="1"/>
</dbReference>
<dbReference type="InterPro" id="IPR015590">
    <property type="entry name" value="Aldehyde_DH_dom"/>
</dbReference>
<feature type="domain" description="Aldehyde dehydrogenase" evidence="3">
    <location>
        <begin position="11"/>
        <end position="473"/>
    </location>
</feature>
<dbReference type="PANTHER" id="PTHR43353:SF5">
    <property type="entry name" value="SUCCINATE-SEMIALDEHYDE DEHYDROGENASE, MITOCHONDRIAL"/>
    <property type="match status" value="1"/>
</dbReference>
<name>A0ABT4ZFN7_9RHOB</name>
<proteinExistence type="inferred from homology"/>
<evidence type="ECO:0000313" key="5">
    <source>
        <dbReference type="Proteomes" id="UP001165641"/>
    </source>
</evidence>
<dbReference type="InterPro" id="IPR016160">
    <property type="entry name" value="Ald_DH_CS_CYS"/>
</dbReference>
<accession>A0ABT4ZFN7</accession>
<keyword evidence="5" id="KW-1185">Reference proteome</keyword>
<dbReference type="Pfam" id="PF00171">
    <property type="entry name" value="Aldedh"/>
    <property type="match status" value="1"/>
</dbReference>
<protein>
    <submittedName>
        <fullName evidence="4">Aldehyde dehydrogenase family protein</fullName>
    </submittedName>
</protein>
<dbReference type="InterPro" id="IPR050740">
    <property type="entry name" value="Aldehyde_DH_Superfamily"/>
</dbReference>
<comment type="similarity">
    <text evidence="1">Belongs to the aldehyde dehydrogenase family.</text>
</comment>
<dbReference type="InterPro" id="IPR016162">
    <property type="entry name" value="Ald_DH_N"/>
</dbReference>
<dbReference type="PROSITE" id="PS00070">
    <property type="entry name" value="ALDEHYDE_DEHYDR_CYS"/>
    <property type="match status" value="1"/>
</dbReference>
<dbReference type="EMBL" id="JAQBIE010000014">
    <property type="protein sequence ID" value="MDB6178196.1"/>
    <property type="molecule type" value="Genomic_DNA"/>
</dbReference>
<keyword evidence="2" id="KW-0560">Oxidoreductase</keyword>
<dbReference type="InterPro" id="IPR016161">
    <property type="entry name" value="Ald_DH/histidinol_DH"/>
</dbReference>
<organism evidence="4 5">
    <name type="scientific">Paracoccus onchidii</name>
    <dbReference type="NCBI Taxonomy" id="3017813"/>
    <lineage>
        <taxon>Bacteria</taxon>
        <taxon>Pseudomonadati</taxon>
        <taxon>Pseudomonadota</taxon>
        <taxon>Alphaproteobacteria</taxon>
        <taxon>Rhodobacterales</taxon>
        <taxon>Paracoccaceae</taxon>
        <taxon>Paracoccus</taxon>
    </lineage>
</organism>
<sequence length="477" mass="50888">MFYKSFIDNEWVEASNGARMQVQNPANGEVWAEVPACTGEDVARALASSQRAQKEWALLPPVERAAYIYRITEGIERERDLFEELLVKEQGKSRAEAAGEVTDTIRYLTYSAEAARRLRGDIFPSDNPREQLFVYRVPYGVTLGLCAYNYPLALIGRKAGPALVTGNTMILKPHEATPVTASVFCRIVEEAGLPPGVINMVTGTGGEVGAPLVASPIVRMITLTGSIRAGQAVAKASAQNITALSLELGGSAPFIVLKDADLDAAAAACVQARFANAGQVCICSESVLVEDSVADAFTEKLLAYAAEIQLGDPAVNGGMGPITTADALQRVERIVADSVASGAKVALGGKRPEAAVFASGNWYEPTVLVDATPETAAVQEEIFGPVLPVVRVADYEEALAVANSRPDGLSAYLWTQNPSVYMDAIQRLETGTIFLNSGIVGYIQGYHNGHKLSGVGGEDGVHGIEGYLQKRTVYQRY</sequence>
<evidence type="ECO:0000259" key="3">
    <source>
        <dbReference type="Pfam" id="PF00171"/>
    </source>
</evidence>
<dbReference type="RefSeq" id="WP_271889318.1">
    <property type="nucleotide sequence ID" value="NZ_JAQBIE010000014.1"/>
</dbReference>
<dbReference type="SUPFAM" id="SSF53720">
    <property type="entry name" value="ALDH-like"/>
    <property type="match status" value="1"/>
</dbReference>
<evidence type="ECO:0000313" key="4">
    <source>
        <dbReference type="EMBL" id="MDB6178196.1"/>
    </source>
</evidence>
<comment type="caution">
    <text evidence="4">The sequence shown here is derived from an EMBL/GenBank/DDBJ whole genome shotgun (WGS) entry which is preliminary data.</text>
</comment>
<evidence type="ECO:0000256" key="1">
    <source>
        <dbReference type="ARBA" id="ARBA00009986"/>
    </source>
</evidence>
<dbReference type="Proteomes" id="UP001165641">
    <property type="component" value="Unassembled WGS sequence"/>
</dbReference>
<dbReference type="PANTHER" id="PTHR43353">
    <property type="entry name" value="SUCCINATE-SEMIALDEHYDE DEHYDROGENASE, MITOCHONDRIAL"/>
    <property type="match status" value="1"/>
</dbReference>
<dbReference type="Gene3D" id="3.40.605.10">
    <property type="entry name" value="Aldehyde Dehydrogenase, Chain A, domain 1"/>
    <property type="match status" value="1"/>
</dbReference>
<dbReference type="InterPro" id="IPR016163">
    <property type="entry name" value="Ald_DH_C"/>
</dbReference>
<reference evidence="4" key="1">
    <citation type="submission" date="2022-12" db="EMBL/GenBank/DDBJ databases">
        <title>Paracoccus onchidii sp. nov., isolated from a marine invertebrate from the South China Sea.</title>
        <authorList>
            <person name="Xu S."/>
            <person name="Liu Z."/>
            <person name="Xu Y."/>
        </authorList>
    </citation>
    <scope>NUCLEOTIDE SEQUENCE</scope>
    <source>
        <strain evidence="4">Z330</strain>
    </source>
</reference>
<gene>
    <name evidence="4" type="ORF">PAF17_11875</name>
</gene>
<evidence type="ECO:0000256" key="2">
    <source>
        <dbReference type="ARBA" id="ARBA00023002"/>
    </source>
</evidence>